<dbReference type="InterPro" id="IPR036388">
    <property type="entry name" value="WH-like_DNA-bd_sf"/>
</dbReference>
<dbReference type="EMBL" id="BOPG01000002">
    <property type="protein sequence ID" value="GIJ52587.1"/>
    <property type="molecule type" value="Genomic_DNA"/>
</dbReference>
<dbReference type="SUPFAM" id="SSF53850">
    <property type="entry name" value="Periplasmic binding protein-like II"/>
    <property type="match status" value="1"/>
</dbReference>
<dbReference type="Gene3D" id="1.10.10.10">
    <property type="entry name" value="Winged helix-like DNA-binding domain superfamily/Winged helix DNA-binding domain"/>
    <property type="match status" value="1"/>
</dbReference>
<dbReference type="InterPro" id="IPR036390">
    <property type="entry name" value="WH_DNA-bd_sf"/>
</dbReference>
<dbReference type="PANTHER" id="PTHR30346:SF29">
    <property type="entry name" value="LYSR SUBSTRATE-BINDING"/>
    <property type="match status" value="1"/>
</dbReference>
<feature type="domain" description="HTH lysR-type" evidence="5">
    <location>
        <begin position="1"/>
        <end position="57"/>
    </location>
</feature>
<dbReference type="CDD" id="cd05466">
    <property type="entry name" value="PBP2_LTTR_substrate"/>
    <property type="match status" value="1"/>
</dbReference>
<name>A0A8J4DY04_9ACTN</name>
<dbReference type="FunFam" id="1.10.10.10:FF:000001">
    <property type="entry name" value="LysR family transcriptional regulator"/>
    <property type="match status" value="1"/>
</dbReference>
<evidence type="ECO:0000256" key="4">
    <source>
        <dbReference type="ARBA" id="ARBA00023163"/>
    </source>
</evidence>
<dbReference type="Gene3D" id="3.40.190.10">
    <property type="entry name" value="Periplasmic binding protein-like II"/>
    <property type="match status" value="2"/>
</dbReference>
<dbReference type="Pfam" id="PF03466">
    <property type="entry name" value="LysR_substrate"/>
    <property type="match status" value="1"/>
</dbReference>
<dbReference type="GO" id="GO:0003700">
    <property type="term" value="F:DNA-binding transcription factor activity"/>
    <property type="evidence" value="ECO:0007669"/>
    <property type="project" value="InterPro"/>
</dbReference>
<gene>
    <name evidence="6" type="ORF">Vau01_001030</name>
</gene>
<dbReference type="InterPro" id="IPR000847">
    <property type="entry name" value="LysR_HTH_N"/>
</dbReference>
<comment type="similarity">
    <text evidence="1">Belongs to the LysR transcriptional regulatory family.</text>
</comment>
<evidence type="ECO:0000313" key="6">
    <source>
        <dbReference type="EMBL" id="GIJ52587.1"/>
    </source>
</evidence>
<dbReference type="PANTHER" id="PTHR30346">
    <property type="entry name" value="TRANSCRIPTIONAL DUAL REGULATOR HCAR-RELATED"/>
    <property type="match status" value="1"/>
</dbReference>
<keyword evidence="2" id="KW-0805">Transcription regulation</keyword>
<sequence>MLRDVACFVRVAERGGFSRAAADLRLSQPAISQAIGRLERAFGTRLFERSSRAVRLTTAGKALLPYAEALLAAESALRDEAARQSVPTIRFAYPPLVGPLVARVVRRLAGRTPAVDVDLHPAGWSEATAALAAGDVPAAILSYPFPAGRPTTARFQVPVDHLAVPAGGPLAGRALLRPADLGRHPLLLPATRPPGSMWARLAGLVPRHRVVGPDLDDFAAPLDLVAAGAGVLAAPRLVAETVRRPDVRFVPLDAGDLRITYGLVWTPEAASPEVMALVSTVQEALRTR</sequence>
<dbReference type="InterPro" id="IPR005119">
    <property type="entry name" value="LysR_subst-bd"/>
</dbReference>
<evidence type="ECO:0000313" key="7">
    <source>
        <dbReference type="Proteomes" id="UP000612585"/>
    </source>
</evidence>
<keyword evidence="3" id="KW-0238">DNA-binding</keyword>
<dbReference type="Proteomes" id="UP000612585">
    <property type="component" value="Unassembled WGS sequence"/>
</dbReference>
<evidence type="ECO:0000256" key="1">
    <source>
        <dbReference type="ARBA" id="ARBA00009437"/>
    </source>
</evidence>
<organism evidence="6 7">
    <name type="scientific">Virgisporangium aurantiacum</name>
    <dbReference type="NCBI Taxonomy" id="175570"/>
    <lineage>
        <taxon>Bacteria</taxon>
        <taxon>Bacillati</taxon>
        <taxon>Actinomycetota</taxon>
        <taxon>Actinomycetes</taxon>
        <taxon>Micromonosporales</taxon>
        <taxon>Micromonosporaceae</taxon>
        <taxon>Virgisporangium</taxon>
    </lineage>
</organism>
<comment type="caution">
    <text evidence="6">The sequence shown here is derived from an EMBL/GenBank/DDBJ whole genome shotgun (WGS) entry which is preliminary data.</text>
</comment>
<protein>
    <submittedName>
        <fullName evidence="6">Transcriptional regulator</fullName>
    </submittedName>
</protein>
<dbReference type="Pfam" id="PF00126">
    <property type="entry name" value="HTH_1"/>
    <property type="match status" value="1"/>
</dbReference>
<proteinExistence type="inferred from homology"/>
<reference evidence="6" key="1">
    <citation type="submission" date="2021-01" db="EMBL/GenBank/DDBJ databases">
        <title>Whole genome shotgun sequence of Virgisporangium aurantiacum NBRC 16421.</title>
        <authorList>
            <person name="Komaki H."/>
            <person name="Tamura T."/>
        </authorList>
    </citation>
    <scope>NUCLEOTIDE SEQUENCE</scope>
    <source>
        <strain evidence="6">NBRC 16421</strain>
    </source>
</reference>
<dbReference type="PRINTS" id="PR00039">
    <property type="entry name" value="HTHLYSR"/>
</dbReference>
<accession>A0A8J4DY04</accession>
<keyword evidence="7" id="KW-1185">Reference proteome</keyword>
<evidence type="ECO:0000259" key="5">
    <source>
        <dbReference type="PROSITE" id="PS50931"/>
    </source>
</evidence>
<evidence type="ECO:0000256" key="3">
    <source>
        <dbReference type="ARBA" id="ARBA00023125"/>
    </source>
</evidence>
<dbReference type="RefSeq" id="WP_203985695.1">
    <property type="nucleotide sequence ID" value="NZ_BOPG01000002.1"/>
</dbReference>
<dbReference type="GO" id="GO:0032993">
    <property type="term" value="C:protein-DNA complex"/>
    <property type="evidence" value="ECO:0007669"/>
    <property type="project" value="TreeGrafter"/>
</dbReference>
<dbReference type="AlphaFoldDB" id="A0A8J4DY04"/>
<dbReference type="SUPFAM" id="SSF46785">
    <property type="entry name" value="Winged helix' DNA-binding domain"/>
    <property type="match status" value="1"/>
</dbReference>
<keyword evidence="4" id="KW-0804">Transcription</keyword>
<dbReference type="PROSITE" id="PS50931">
    <property type="entry name" value="HTH_LYSR"/>
    <property type="match status" value="1"/>
</dbReference>
<dbReference type="GO" id="GO:0003677">
    <property type="term" value="F:DNA binding"/>
    <property type="evidence" value="ECO:0007669"/>
    <property type="project" value="UniProtKB-KW"/>
</dbReference>
<evidence type="ECO:0000256" key="2">
    <source>
        <dbReference type="ARBA" id="ARBA00023015"/>
    </source>
</evidence>